<name>A0A817Q4G0_9BILA</name>
<dbReference type="EMBL" id="CAJNXB010001765">
    <property type="protein sequence ID" value="CAF3192422.1"/>
    <property type="molecule type" value="Genomic_DNA"/>
</dbReference>
<comment type="caution">
    <text evidence="3">The sequence shown here is derived from an EMBL/GenBank/DDBJ whole genome shotgun (WGS) entry which is preliminary data.</text>
</comment>
<keyword evidence="2" id="KW-1133">Transmembrane helix</keyword>
<feature type="compositionally biased region" description="Polar residues" evidence="1">
    <location>
        <begin position="19"/>
        <end position="39"/>
    </location>
</feature>
<sequence length="96" mass="10141">MADEAARTISILQIPNFDRTPSGNSLDENLSGNPSNPATARNIKADLESVPEVSDSRISKAKGLPTILQVIFVGITLAVLLIAVACPIIYFTSTGE</sequence>
<reference evidence="3" key="1">
    <citation type="submission" date="2021-02" db="EMBL/GenBank/DDBJ databases">
        <authorList>
            <person name="Nowell W R."/>
        </authorList>
    </citation>
    <scope>NUCLEOTIDE SEQUENCE</scope>
</reference>
<protein>
    <submittedName>
        <fullName evidence="3">Uncharacterized protein</fullName>
    </submittedName>
</protein>
<evidence type="ECO:0000313" key="4">
    <source>
        <dbReference type="Proteomes" id="UP000663825"/>
    </source>
</evidence>
<evidence type="ECO:0000313" key="3">
    <source>
        <dbReference type="EMBL" id="CAF3192422.1"/>
    </source>
</evidence>
<evidence type="ECO:0000256" key="1">
    <source>
        <dbReference type="SAM" id="MobiDB-lite"/>
    </source>
</evidence>
<evidence type="ECO:0000256" key="2">
    <source>
        <dbReference type="SAM" id="Phobius"/>
    </source>
</evidence>
<feature type="region of interest" description="Disordered" evidence="1">
    <location>
        <begin position="19"/>
        <end position="40"/>
    </location>
</feature>
<keyword evidence="2" id="KW-0472">Membrane</keyword>
<organism evidence="3 4">
    <name type="scientific">Rotaria socialis</name>
    <dbReference type="NCBI Taxonomy" id="392032"/>
    <lineage>
        <taxon>Eukaryota</taxon>
        <taxon>Metazoa</taxon>
        <taxon>Spiralia</taxon>
        <taxon>Gnathifera</taxon>
        <taxon>Rotifera</taxon>
        <taxon>Eurotatoria</taxon>
        <taxon>Bdelloidea</taxon>
        <taxon>Philodinida</taxon>
        <taxon>Philodinidae</taxon>
        <taxon>Rotaria</taxon>
    </lineage>
</organism>
<feature type="transmembrane region" description="Helical" evidence="2">
    <location>
        <begin position="67"/>
        <end position="91"/>
    </location>
</feature>
<dbReference type="AlphaFoldDB" id="A0A817Q4G0"/>
<keyword evidence="2" id="KW-0812">Transmembrane</keyword>
<proteinExistence type="predicted"/>
<dbReference type="Proteomes" id="UP000663825">
    <property type="component" value="Unassembled WGS sequence"/>
</dbReference>
<gene>
    <name evidence="3" type="ORF">TIS948_LOCUS12049</name>
</gene>
<accession>A0A817Q4G0</accession>